<sequence>MFQSQVINRKLKTEFSKVTPTVRMMKELQRSNEHKNYSFEYPSTYDQLPKKLRCQSTYSKLCGFRSQKYQLFHDVVSEFAEHKKQRLANVIIQNLSNHSCIKDPQKNLTSHPRARLWTKHQSQLQPIHEESQRFQNLRIERHHPNPIVFIPTFKPSSIHENMPLTRQPSIEQAFDTKQTITLSCSRKQSPKMLFKPQQFILKSKFKTNNALEKILTEARNQIKTSQSPRSVHISQHKKTKSHPTNVYTEQNKLLQRVILKTKLNQ</sequence>
<evidence type="ECO:0000313" key="2">
    <source>
        <dbReference type="EMBL" id="CAK91999.1"/>
    </source>
</evidence>
<protein>
    <submittedName>
        <fullName evidence="2">Uncharacterized protein</fullName>
    </submittedName>
</protein>
<dbReference type="HOGENOM" id="CLU_1051542_0_0_1"/>
<proteinExistence type="predicted"/>
<organism evidence="2 3">
    <name type="scientific">Paramecium tetraurelia</name>
    <dbReference type="NCBI Taxonomy" id="5888"/>
    <lineage>
        <taxon>Eukaryota</taxon>
        <taxon>Sar</taxon>
        <taxon>Alveolata</taxon>
        <taxon>Ciliophora</taxon>
        <taxon>Intramacronucleata</taxon>
        <taxon>Oligohymenophorea</taxon>
        <taxon>Peniculida</taxon>
        <taxon>Parameciidae</taxon>
        <taxon>Paramecium</taxon>
    </lineage>
</organism>
<gene>
    <name evidence="2" type="ORF">GSPATT00024730001</name>
</gene>
<feature type="region of interest" description="Disordered" evidence="1">
    <location>
        <begin position="221"/>
        <end position="247"/>
    </location>
</feature>
<evidence type="ECO:0000256" key="1">
    <source>
        <dbReference type="SAM" id="MobiDB-lite"/>
    </source>
</evidence>
<feature type="compositionally biased region" description="Polar residues" evidence="1">
    <location>
        <begin position="221"/>
        <end position="233"/>
    </location>
</feature>
<reference evidence="2 3" key="1">
    <citation type="journal article" date="2006" name="Nature">
        <title>Global trends of whole-genome duplications revealed by the ciliate Paramecium tetraurelia.</title>
        <authorList>
            <consortium name="Genoscope"/>
            <person name="Aury J.-M."/>
            <person name="Jaillon O."/>
            <person name="Duret L."/>
            <person name="Noel B."/>
            <person name="Jubin C."/>
            <person name="Porcel B.M."/>
            <person name="Segurens B."/>
            <person name="Daubin V."/>
            <person name="Anthouard V."/>
            <person name="Aiach N."/>
            <person name="Arnaiz O."/>
            <person name="Billaut A."/>
            <person name="Beisson J."/>
            <person name="Blanc I."/>
            <person name="Bouhouche K."/>
            <person name="Camara F."/>
            <person name="Duharcourt S."/>
            <person name="Guigo R."/>
            <person name="Gogendeau D."/>
            <person name="Katinka M."/>
            <person name="Keller A.-M."/>
            <person name="Kissmehl R."/>
            <person name="Klotz C."/>
            <person name="Koll F."/>
            <person name="Le Moue A."/>
            <person name="Lepere C."/>
            <person name="Malinsky S."/>
            <person name="Nowacki M."/>
            <person name="Nowak J.K."/>
            <person name="Plattner H."/>
            <person name="Poulain J."/>
            <person name="Ruiz F."/>
            <person name="Serrano V."/>
            <person name="Zagulski M."/>
            <person name="Dessen P."/>
            <person name="Betermier M."/>
            <person name="Weissenbach J."/>
            <person name="Scarpelli C."/>
            <person name="Schachter V."/>
            <person name="Sperling L."/>
            <person name="Meyer E."/>
            <person name="Cohen J."/>
            <person name="Wincker P."/>
        </authorList>
    </citation>
    <scope>NUCLEOTIDE SEQUENCE [LARGE SCALE GENOMIC DNA]</scope>
    <source>
        <strain evidence="2 3">Stock d4-2</strain>
    </source>
</reference>
<dbReference type="AlphaFoldDB" id="A0E9N2"/>
<dbReference type="OrthoDB" id="295252at2759"/>
<dbReference type="OMA" id="NVYTEQN"/>
<dbReference type="Proteomes" id="UP000000600">
    <property type="component" value="Unassembled WGS sequence"/>
</dbReference>
<dbReference type="KEGG" id="ptm:GSPATT00024730001"/>
<name>A0E9N2_PARTE</name>
<accession>A0E9N2</accession>
<dbReference type="InParanoid" id="A0E9N2"/>
<keyword evidence="3" id="KW-1185">Reference proteome</keyword>
<evidence type="ECO:0000313" key="3">
    <source>
        <dbReference type="Proteomes" id="UP000000600"/>
    </source>
</evidence>
<dbReference type="GeneID" id="5045181"/>
<dbReference type="EMBL" id="CT868666">
    <property type="protein sequence ID" value="CAK91999.1"/>
    <property type="molecule type" value="Genomic_DNA"/>
</dbReference>
<dbReference type="RefSeq" id="XP_001459396.1">
    <property type="nucleotide sequence ID" value="XM_001459359.1"/>
</dbReference>